<dbReference type="PANTHER" id="PTHR19957:SF83">
    <property type="entry name" value="SYNTAXIN-16"/>
    <property type="match status" value="1"/>
</dbReference>
<dbReference type="VEuPathDB" id="TriTrypDB:LdCL_330020600"/>
<dbReference type="CDD" id="cd15845">
    <property type="entry name" value="SNARE_syntaxin16"/>
    <property type="match status" value="1"/>
</dbReference>
<dbReference type="PROSITE" id="PS50192">
    <property type="entry name" value="T_SNARE"/>
    <property type="match status" value="1"/>
</dbReference>
<feature type="domain" description="T-SNARE coiled-coil homology" evidence="11">
    <location>
        <begin position="203"/>
        <end position="265"/>
    </location>
</feature>
<accession>A0A3Q8IK46</accession>
<comment type="subcellular location">
    <subcellularLocation>
        <location evidence="1">Golgi apparatus membrane</location>
        <topology evidence="1">Single-pass type IV membrane protein</topology>
    </subcellularLocation>
</comment>
<dbReference type="GO" id="GO:0000149">
    <property type="term" value="F:SNARE binding"/>
    <property type="evidence" value="ECO:0007669"/>
    <property type="project" value="TreeGrafter"/>
</dbReference>
<comment type="similarity">
    <text evidence="2">Belongs to the syntaxin family.</text>
</comment>
<dbReference type="EMBL" id="CP029532">
    <property type="protein sequence ID" value="AYU82118.1"/>
    <property type="molecule type" value="Genomic_DNA"/>
</dbReference>
<gene>
    <name evidence="12" type="ORF">LdCL_330020600</name>
</gene>
<dbReference type="PANTHER" id="PTHR19957">
    <property type="entry name" value="SYNTAXIN"/>
    <property type="match status" value="1"/>
</dbReference>
<proteinExistence type="inferred from homology"/>
<dbReference type="GO" id="GO:0005484">
    <property type="term" value="F:SNAP receptor activity"/>
    <property type="evidence" value="ECO:0007669"/>
    <property type="project" value="TreeGrafter"/>
</dbReference>
<dbReference type="VEuPathDB" id="TriTrypDB:LdBPK_331420.1"/>
<reference evidence="12 13" key="1">
    <citation type="journal article" date="2018" name="Sci. Rep.">
        <title>A complete Leishmania donovani reference genome identifies novel genetic variations associated with virulence.</title>
        <authorList>
            <person name="Lypaczewski P."/>
            <person name="Hoshizaki J."/>
            <person name="Zhang W.-W."/>
            <person name="McCall L.-I."/>
            <person name="Torcivia-Rodriguez J."/>
            <person name="Simonyan V."/>
            <person name="Kaur A."/>
            <person name="Dewar K."/>
            <person name="Matlashewski G."/>
        </authorList>
    </citation>
    <scope>NUCLEOTIDE SEQUENCE [LARGE SCALE GENOMIC DNA]</scope>
    <source>
        <strain evidence="12 13">LdCL</strain>
    </source>
</reference>
<evidence type="ECO:0000313" key="12">
    <source>
        <dbReference type="EMBL" id="AYU82118.1"/>
    </source>
</evidence>
<dbReference type="GO" id="GO:0006886">
    <property type="term" value="P:intracellular protein transport"/>
    <property type="evidence" value="ECO:0007669"/>
    <property type="project" value="TreeGrafter"/>
</dbReference>
<dbReference type="OrthoDB" id="10251371at2759"/>
<dbReference type="AlphaFoldDB" id="A0A3Q8IK46"/>
<dbReference type="Proteomes" id="UP000274082">
    <property type="component" value="Chromosome 33"/>
</dbReference>
<keyword evidence="4" id="KW-0812">Transmembrane</keyword>
<dbReference type="InterPro" id="IPR010989">
    <property type="entry name" value="SNARE"/>
</dbReference>
<keyword evidence="9" id="KW-0472">Membrane</keyword>
<dbReference type="GO" id="GO:0006906">
    <property type="term" value="P:vesicle fusion"/>
    <property type="evidence" value="ECO:0007669"/>
    <property type="project" value="TreeGrafter"/>
</dbReference>
<evidence type="ECO:0000256" key="5">
    <source>
        <dbReference type="ARBA" id="ARBA00022927"/>
    </source>
</evidence>
<dbReference type="FunFam" id="1.20.58.70:FF:000055">
    <property type="entry name" value="QA-SNARE protein putative"/>
    <property type="match status" value="1"/>
</dbReference>
<keyword evidence="13" id="KW-1185">Reference proteome</keyword>
<dbReference type="GO" id="GO:0048278">
    <property type="term" value="P:vesicle docking"/>
    <property type="evidence" value="ECO:0007669"/>
    <property type="project" value="TreeGrafter"/>
</dbReference>
<keyword evidence="8" id="KW-0175">Coiled coil</keyword>
<keyword evidence="7" id="KW-0333">Golgi apparatus</keyword>
<evidence type="ECO:0000256" key="10">
    <source>
        <dbReference type="SAM" id="MobiDB-lite"/>
    </source>
</evidence>
<dbReference type="GO" id="GO:0031201">
    <property type="term" value="C:SNARE complex"/>
    <property type="evidence" value="ECO:0007669"/>
    <property type="project" value="TreeGrafter"/>
</dbReference>
<evidence type="ECO:0000256" key="3">
    <source>
        <dbReference type="ARBA" id="ARBA00022448"/>
    </source>
</evidence>
<dbReference type="Pfam" id="PF05739">
    <property type="entry name" value="SNARE"/>
    <property type="match status" value="1"/>
</dbReference>
<name>A0A3Q8IK46_LEIDO</name>
<evidence type="ECO:0000259" key="11">
    <source>
        <dbReference type="PROSITE" id="PS50192"/>
    </source>
</evidence>
<feature type="region of interest" description="Disordered" evidence="10">
    <location>
        <begin position="1"/>
        <end position="34"/>
    </location>
</feature>
<keyword evidence="5" id="KW-0653">Protein transport</keyword>
<dbReference type="SMART" id="SM00397">
    <property type="entry name" value="t_SNARE"/>
    <property type="match status" value="1"/>
</dbReference>
<evidence type="ECO:0000256" key="1">
    <source>
        <dbReference type="ARBA" id="ARBA00004409"/>
    </source>
</evidence>
<feature type="compositionally biased region" description="Basic and acidic residues" evidence="10">
    <location>
        <begin position="1"/>
        <end position="17"/>
    </location>
</feature>
<dbReference type="VEuPathDB" id="TriTrypDB:LDHU3_33.2120"/>
<evidence type="ECO:0000256" key="4">
    <source>
        <dbReference type="ARBA" id="ARBA00022692"/>
    </source>
</evidence>
<evidence type="ECO:0000313" key="13">
    <source>
        <dbReference type="Proteomes" id="UP000274082"/>
    </source>
</evidence>
<organism evidence="12 13">
    <name type="scientific">Leishmania donovani</name>
    <dbReference type="NCBI Taxonomy" id="5661"/>
    <lineage>
        <taxon>Eukaryota</taxon>
        <taxon>Discoba</taxon>
        <taxon>Euglenozoa</taxon>
        <taxon>Kinetoplastea</taxon>
        <taxon>Metakinetoplastina</taxon>
        <taxon>Trypanosomatida</taxon>
        <taxon>Trypanosomatidae</taxon>
        <taxon>Leishmaniinae</taxon>
        <taxon>Leishmania</taxon>
    </lineage>
</organism>
<dbReference type="SUPFAM" id="SSF47661">
    <property type="entry name" value="t-snare proteins"/>
    <property type="match status" value="1"/>
</dbReference>
<dbReference type="Gene3D" id="1.20.58.70">
    <property type="match status" value="1"/>
</dbReference>
<dbReference type="GO" id="GO:0000139">
    <property type="term" value="C:Golgi membrane"/>
    <property type="evidence" value="ECO:0007669"/>
    <property type="project" value="UniProtKB-SubCell"/>
</dbReference>
<evidence type="ECO:0000256" key="7">
    <source>
        <dbReference type="ARBA" id="ARBA00023034"/>
    </source>
</evidence>
<keyword evidence="3" id="KW-0813">Transport</keyword>
<sequence length="275" mass="31704">MELKVRDRSAEFAERRATAGTRCHRSESAVPEQPTEQLFTAPLWSRLPSDFEENALALSHQIDQLRSNHRLFLKPKLRSKDEEDQLRALIDKQAVEIQAFLKMLEHTIVLGTQLKSTYSEEEGRIVKSVQTHLTARFKEVALQFKSTQELFGAELQRREQKSSKYMKIGSDAAYEAVQQEERTVQFLEMGFTEQDAQSLLIEDMQRDQTSKEIKDILDSIQEIHRMFEGLHTLVVDQGTMLDRIDYNVDKALVSASKAQIELEKARENQSSCILM</sequence>
<evidence type="ECO:0000256" key="2">
    <source>
        <dbReference type="ARBA" id="ARBA00009063"/>
    </source>
</evidence>
<keyword evidence="6" id="KW-1133">Transmembrane helix</keyword>
<protein>
    <submittedName>
        <fullName evidence="12">QA-SNARE protein putative</fullName>
    </submittedName>
</protein>
<evidence type="ECO:0000256" key="6">
    <source>
        <dbReference type="ARBA" id="ARBA00022989"/>
    </source>
</evidence>
<dbReference type="InterPro" id="IPR045242">
    <property type="entry name" value="Syntaxin"/>
</dbReference>
<evidence type="ECO:0000256" key="8">
    <source>
        <dbReference type="ARBA" id="ARBA00023054"/>
    </source>
</evidence>
<dbReference type="InterPro" id="IPR000727">
    <property type="entry name" value="T_SNARE_dom"/>
</dbReference>
<evidence type="ECO:0000256" key="9">
    <source>
        <dbReference type="ARBA" id="ARBA00023136"/>
    </source>
</evidence>